<dbReference type="Proteomes" id="UP000000763">
    <property type="component" value="Chromosome 7"/>
</dbReference>
<sequence length="54" mass="6399">MAWDHKGSVQVQNETYVKVEVEANNEKGVRRFLRHHIIYIFFTYATEAYVLALL</sequence>
<evidence type="ECO:0000256" key="1">
    <source>
        <dbReference type="SAM" id="Phobius"/>
    </source>
</evidence>
<protein>
    <submittedName>
        <fullName evidence="2">Uncharacterized protein</fullName>
    </submittedName>
</protein>
<evidence type="ECO:0000313" key="2">
    <source>
        <dbReference type="EMBL" id="BAC84794.1"/>
    </source>
</evidence>
<keyword evidence="1" id="KW-0472">Membrane</keyword>
<keyword evidence="1" id="KW-0812">Transmembrane</keyword>
<organism evidence="2 3">
    <name type="scientific">Oryza sativa subsp. japonica</name>
    <name type="common">Rice</name>
    <dbReference type="NCBI Taxonomy" id="39947"/>
    <lineage>
        <taxon>Eukaryota</taxon>
        <taxon>Viridiplantae</taxon>
        <taxon>Streptophyta</taxon>
        <taxon>Embryophyta</taxon>
        <taxon>Tracheophyta</taxon>
        <taxon>Spermatophyta</taxon>
        <taxon>Magnoliopsida</taxon>
        <taxon>Liliopsida</taxon>
        <taxon>Poales</taxon>
        <taxon>Poaceae</taxon>
        <taxon>BOP clade</taxon>
        <taxon>Oryzoideae</taxon>
        <taxon>Oryzeae</taxon>
        <taxon>Oryzinae</taxon>
        <taxon>Oryza</taxon>
        <taxon>Oryza sativa</taxon>
    </lineage>
</organism>
<reference evidence="3" key="2">
    <citation type="journal article" date="2008" name="Nucleic Acids Res.">
        <title>The rice annotation project database (RAP-DB): 2008 update.</title>
        <authorList>
            <consortium name="The rice annotation project (RAP)"/>
        </authorList>
    </citation>
    <scope>GENOME REANNOTATION</scope>
    <source>
        <strain evidence="3">cv. Nipponbare</strain>
    </source>
</reference>
<gene>
    <name evidence="2" type="primary">P0680C01.15</name>
</gene>
<reference evidence="3" key="1">
    <citation type="journal article" date="2005" name="Nature">
        <title>The map-based sequence of the rice genome.</title>
        <authorList>
            <consortium name="International rice genome sequencing project (IRGSP)"/>
            <person name="Matsumoto T."/>
            <person name="Wu J."/>
            <person name="Kanamori H."/>
            <person name="Katayose Y."/>
            <person name="Fujisawa M."/>
            <person name="Namiki N."/>
            <person name="Mizuno H."/>
            <person name="Yamamoto K."/>
            <person name="Antonio B.A."/>
            <person name="Baba T."/>
            <person name="Sakata K."/>
            <person name="Nagamura Y."/>
            <person name="Aoki H."/>
            <person name="Arikawa K."/>
            <person name="Arita K."/>
            <person name="Bito T."/>
            <person name="Chiden Y."/>
            <person name="Fujitsuka N."/>
            <person name="Fukunaka R."/>
            <person name="Hamada M."/>
            <person name="Harada C."/>
            <person name="Hayashi A."/>
            <person name="Hijishita S."/>
            <person name="Honda M."/>
            <person name="Hosokawa S."/>
            <person name="Ichikawa Y."/>
            <person name="Idonuma A."/>
            <person name="Iijima M."/>
            <person name="Ikeda M."/>
            <person name="Ikeno M."/>
            <person name="Ito K."/>
            <person name="Ito S."/>
            <person name="Ito T."/>
            <person name="Ito Y."/>
            <person name="Ito Y."/>
            <person name="Iwabuchi A."/>
            <person name="Kamiya K."/>
            <person name="Karasawa W."/>
            <person name="Kurita K."/>
            <person name="Katagiri S."/>
            <person name="Kikuta A."/>
            <person name="Kobayashi H."/>
            <person name="Kobayashi N."/>
            <person name="Machita K."/>
            <person name="Maehara T."/>
            <person name="Masukawa M."/>
            <person name="Mizubayashi T."/>
            <person name="Mukai Y."/>
            <person name="Nagasaki H."/>
            <person name="Nagata Y."/>
            <person name="Naito S."/>
            <person name="Nakashima M."/>
            <person name="Nakama Y."/>
            <person name="Nakamichi Y."/>
            <person name="Nakamura M."/>
            <person name="Meguro A."/>
            <person name="Negishi M."/>
            <person name="Ohta I."/>
            <person name="Ohta T."/>
            <person name="Okamoto M."/>
            <person name="Ono N."/>
            <person name="Saji S."/>
            <person name="Sakaguchi M."/>
            <person name="Sakai K."/>
            <person name="Shibata M."/>
            <person name="Shimokawa T."/>
            <person name="Song J."/>
            <person name="Takazaki Y."/>
            <person name="Terasawa K."/>
            <person name="Tsugane M."/>
            <person name="Tsuji K."/>
            <person name="Ueda S."/>
            <person name="Waki K."/>
            <person name="Yamagata H."/>
            <person name="Yamamoto M."/>
            <person name="Yamamoto S."/>
            <person name="Yamane H."/>
            <person name="Yoshiki S."/>
            <person name="Yoshihara R."/>
            <person name="Yukawa K."/>
            <person name="Zhong H."/>
            <person name="Yano M."/>
            <person name="Yuan Q."/>
            <person name="Ouyang S."/>
            <person name="Liu J."/>
            <person name="Jones K.M."/>
            <person name="Gansberger K."/>
            <person name="Moffat K."/>
            <person name="Hill J."/>
            <person name="Bera J."/>
            <person name="Fadrosh D."/>
            <person name="Jin S."/>
            <person name="Johri S."/>
            <person name="Kim M."/>
            <person name="Overton L."/>
            <person name="Reardon M."/>
            <person name="Tsitrin T."/>
            <person name="Vuong H."/>
            <person name="Weaver B."/>
            <person name="Ciecko A."/>
            <person name="Tallon L."/>
            <person name="Jackson J."/>
            <person name="Pai G."/>
            <person name="Aken S.V."/>
            <person name="Utterback T."/>
            <person name="Reidmuller S."/>
            <person name="Feldblyum T."/>
            <person name="Hsiao J."/>
            <person name="Zismann V."/>
            <person name="Iobst S."/>
            <person name="de Vazeille A.R."/>
            <person name="Buell C.R."/>
            <person name="Ying K."/>
            <person name="Li Y."/>
            <person name="Lu T."/>
            <person name="Huang Y."/>
            <person name="Zhao Q."/>
            <person name="Feng Q."/>
            <person name="Zhang L."/>
            <person name="Zhu J."/>
            <person name="Weng Q."/>
            <person name="Mu J."/>
            <person name="Lu Y."/>
            <person name="Fan D."/>
            <person name="Liu Y."/>
            <person name="Guan J."/>
            <person name="Zhang Y."/>
            <person name="Yu S."/>
            <person name="Liu X."/>
            <person name="Zhang Y."/>
            <person name="Hong G."/>
            <person name="Han B."/>
            <person name="Choisne N."/>
            <person name="Demange N."/>
            <person name="Orjeda G."/>
            <person name="Samain S."/>
            <person name="Cattolico L."/>
            <person name="Pelletier E."/>
            <person name="Couloux A."/>
            <person name="Segurens B."/>
            <person name="Wincker P."/>
            <person name="D'Hont A."/>
            <person name="Scarpelli C."/>
            <person name="Weissenbach J."/>
            <person name="Salanoubat M."/>
            <person name="Quetier F."/>
            <person name="Yu Y."/>
            <person name="Kim H.R."/>
            <person name="Rambo T."/>
            <person name="Currie J."/>
            <person name="Collura K."/>
            <person name="Luo M."/>
            <person name="Yang T."/>
            <person name="Ammiraju J.S.S."/>
            <person name="Engler F."/>
            <person name="Soderlund C."/>
            <person name="Wing R.A."/>
            <person name="Palmer L.E."/>
            <person name="de la Bastide M."/>
            <person name="Spiegel L."/>
            <person name="Nascimento L."/>
            <person name="Zutavern T."/>
            <person name="O'Shaughnessy A."/>
            <person name="Dike S."/>
            <person name="Dedhia N."/>
            <person name="Preston R."/>
            <person name="Balija V."/>
            <person name="McCombie W.R."/>
            <person name="Chow T."/>
            <person name="Chen H."/>
            <person name="Chung M."/>
            <person name="Chen C."/>
            <person name="Shaw J."/>
            <person name="Wu H."/>
            <person name="Hsiao K."/>
            <person name="Chao Y."/>
            <person name="Chu M."/>
            <person name="Cheng C."/>
            <person name="Hour A."/>
            <person name="Lee P."/>
            <person name="Lin S."/>
            <person name="Lin Y."/>
            <person name="Liou J."/>
            <person name="Liu S."/>
            <person name="Hsing Y."/>
            <person name="Raghuvanshi S."/>
            <person name="Mohanty A."/>
            <person name="Bharti A.K."/>
            <person name="Gaur A."/>
            <person name="Gupta V."/>
            <person name="Kumar D."/>
            <person name="Ravi V."/>
            <person name="Vij S."/>
            <person name="Kapur A."/>
            <person name="Khurana P."/>
            <person name="Khurana P."/>
            <person name="Khurana J.P."/>
            <person name="Tyagi A.K."/>
            <person name="Gaikwad K."/>
            <person name="Singh A."/>
            <person name="Dalal V."/>
            <person name="Srivastava S."/>
            <person name="Dixit A."/>
            <person name="Pal A.K."/>
            <person name="Ghazi I.A."/>
            <person name="Yadav M."/>
            <person name="Pandit A."/>
            <person name="Bhargava A."/>
            <person name="Sureshbabu K."/>
            <person name="Batra K."/>
            <person name="Sharma T.R."/>
            <person name="Mohapatra T."/>
            <person name="Singh N.K."/>
            <person name="Messing J."/>
            <person name="Nelson A.B."/>
            <person name="Fuks G."/>
            <person name="Kavchok S."/>
            <person name="Keizer G."/>
            <person name="Linton E."/>
            <person name="Llaca V."/>
            <person name="Song R."/>
            <person name="Tanyolac B."/>
            <person name="Young S."/>
            <person name="Ho-Il K."/>
            <person name="Hahn J.H."/>
            <person name="Sangsakoo G."/>
            <person name="Vanavichit A."/>
            <person name="de Mattos Luiz.A.T."/>
            <person name="Zimmer P.D."/>
            <person name="Malone G."/>
            <person name="Dellagostin O."/>
            <person name="de Oliveira A.C."/>
            <person name="Bevan M."/>
            <person name="Bancroft I."/>
            <person name="Minx P."/>
            <person name="Cordum H."/>
            <person name="Wilson R."/>
            <person name="Cheng Z."/>
            <person name="Jin W."/>
            <person name="Jiang J."/>
            <person name="Leong S.A."/>
            <person name="Iwama H."/>
            <person name="Gojobori T."/>
            <person name="Itoh T."/>
            <person name="Niimura Y."/>
            <person name="Fujii Y."/>
            <person name="Habara T."/>
            <person name="Sakai H."/>
            <person name="Sato Y."/>
            <person name="Wilson G."/>
            <person name="Kumar K."/>
            <person name="McCouch S."/>
            <person name="Juretic N."/>
            <person name="Hoen D."/>
            <person name="Wright S."/>
            <person name="Bruskiewich R."/>
            <person name="Bureau T."/>
            <person name="Miyao A."/>
            <person name="Hirochika H."/>
            <person name="Nishikawa T."/>
            <person name="Kadowaki K."/>
            <person name="Sugiura M."/>
            <person name="Burr B."/>
            <person name="Sasaki T."/>
        </authorList>
    </citation>
    <scope>NUCLEOTIDE SEQUENCE [LARGE SCALE GENOMIC DNA]</scope>
    <source>
        <strain evidence="3">cv. Nipponbare</strain>
    </source>
</reference>
<feature type="transmembrane region" description="Helical" evidence="1">
    <location>
        <begin position="37"/>
        <end position="53"/>
    </location>
</feature>
<keyword evidence="1" id="KW-1133">Transmembrane helix</keyword>
<dbReference type="AlphaFoldDB" id="Q6YSU6"/>
<accession>Q6YSU6</accession>
<proteinExistence type="predicted"/>
<dbReference type="EMBL" id="AP006344">
    <property type="protein sequence ID" value="BAC84794.1"/>
    <property type="molecule type" value="Genomic_DNA"/>
</dbReference>
<name>Q6YSU6_ORYSJ</name>
<evidence type="ECO:0000313" key="3">
    <source>
        <dbReference type="Proteomes" id="UP000000763"/>
    </source>
</evidence>